<evidence type="ECO:0000256" key="1">
    <source>
        <dbReference type="SAM" id="MobiDB-lite"/>
    </source>
</evidence>
<protein>
    <submittedName>
        <fullName evidence="2">Capsid protein</fullName>
    </submittedName>
</protein>
<reference evidence="2 3" key="1">
    <citation type="journal article" date="2016" name="Infect. Genet. Evol.">
        <title>Circular replication-associated protein encoding DNA viruses identified in the faecal matter of various animals in New Zealand.</title>
        <authorList>
            <person name="Steel O."/>
            <person name="Kraberger S."/>
            <person name="Sikorski A."/>
            <person name="Young L.M."/>
            <person name="Catchpole R.J."/>
            <person name="Stevens A.J."/>
            <person name="Ladley J.J."/>
            <person name="Coray D.S."/>
            <person name="Stainton D."/>
            <person name="Dayaram A."/>
            <person name="Julian L."/>
            <person name="van Bysterveldt K."/>
            <person name="Varsani A."/>
        </authorList>
    </citation>
    <scope>NUCLEOTIDE SEQUENCE [LARGE SCALE GENOMIC DNA]</scope>
    <source>
        <strain evidence="2">27_Fec16497_chicken</strain>
    </source>
</reference>
<dbReference type="RefSeq" id="YP_009252349.1">
    <property type="nucleotide sequence ID" value="NC_030140.1"/>
</dbReference>
<feature type="compositionally biased region" description="Basic residues" evidence="1">
    <location>
        <begin position="34"/>
        <end position="47"/>
    </location>
</feature>
<dbReference type="GeneID" id="27815476"/>
<dbReference type="EMBL" id="KT862242">
    <property type="protein sequence ID" value="ANC51575.1"/>
    <property type="molecule type" value="Genomic_DNA"/>
</dbReference>
<name>A0A160HWK6_9VIRU</name>
<proteinExistence type="predicted"/>
<sequence length="329" mass="37526">MPYQRRSYSSRARRPTYRTARPARYTRNSYSRRPTSRRTPIRRTYRRRSTEKMPRYRRSYRRRRPMTRKKILNLTSVKKQDNMQLSSNVTAATPQGSATYTNSAAVLPATQLYIFPWIATARDLDRDTGNIRGAPSDSATRTAQTCYMVGLRENIEITTNDGLPWQWRRICFTFKGSEFTATSTTGLNYYLQTSNGMTRTVNTAYGSTAVGVLQSLLFKGAAGVDWSNTITAPTDNTTISVKYDRTISIASGNEQGTIRRYRRFHPMGHNIIYADDEQGGTESESFVSSRGKPGMGDYYVIDIFQPRFGGTSASQLRFEPSATLYWHEK</sequence>
<feature type="compositionally biased region" description="Low complexity" evidence="1">
    <location>
        <begin position="1"/>
        <end position="10"/>
    </location>
</feature>
<organism evidence="2 3">
    <name type="scientific">Chicken associated gemycircularvirus 2</name>
    <dbReference type="NCBI Taxonomy" id="1985377"/>
    <lineage>
        <taxon>Viruses</taxon>
        <taxon>Monodnaviria</taxon>
        <taxon>Shotokuvirae</taxon>
        <taxon>Cressdnaviricota</taxon>
        <taxon>Repensiviricetes</taxon>
        <taxon>Geplafuvirales</taxon>
        <taxon>Genomoviridae</taxon>
        <taxon>Gemycircularvirus</taxon>
        <taxon>Gemycircularvirus chicas2</taxon>
    </lineage>
</organism>
<dbReference type="OrthoDB" id="7982at10239"/>
<dbReference type="KEGG" id="vg:27815476"/>
<keyword evidence="3" id="KW-1185">Reference proteome</keyword>
<accession>A0A160HWK6</accession>
<feature type="region of interest" description="Disordered" evidence="1">
    <location>
        <begin position="1"/>
        <end position="59"/>
    </location>
</feature>
<evidence type="ECO:0000313" key="3">
    <source>
        <dbReference type="Proteomes" id="UP000202578"/>
    </source>
</evidence>
<feature type="compositionally biased region" description="Low complexity" evidence="1">
    <location>
        <begin position="17"/>
        <end position="33"/>
    </location>
</feature>
<dbReference type="Proteomes" id="UP000202578">
    <property type="component" value="Segment"/>
</dbReference>
<evidence type="ECO:0000313" key="2">
    <source>
        <dbReference type="EMBL" id="ANC51575.1"/>
    </source>
</evidence>